<sequence>MCTVEENEQVPKKKWKNVSVVQLTESKQRILRELVDGGEPGLETQISQVEFDDRLEHFASDVSFICQQTCLQDGCRGE</sequence>
<accession>A0A0V0YFX3</accession>
<organism evidence="1 2">
    <name type="scientific">Trichinella pseudospiralis</name>
    <name type="common">Parasitic roundworm</name>
    <dbReference type="NCBI Taxonomy" id="6337"/>
    <lineage>
        <taxon>Eukaryota</taxon>
        <taxon>Metazoa</taxon>
        <taxon>Ecdysozoa</taxon>
        <taxon>Nematoda</taxon>
        <taxon>Enoplea</taxon>
        <taxon>Dorylaimia</taxon>
        <taxon>Trichinellida</taxon>
        <taxon>Trichinellidae</taxon>
        <taxon>Trichinella</taxon>
    </lineage>
</organism>
<gene>
    <name evidence="1" type="ORF">T4E_3167</name>
</gene>
<evidence type="ECO:0000313" key="1">
    <source>
        <dbReference type="EMBL" id="KRX99013.1"/>
    </source>
</evidence>
<dbReference type="Proteomes" id="UP000054815">
    <property type="component" value="Unassembled WGS sequence"/>
</dbReference>
<dbReference type="AlphaFoldDB" id="A0A0V0YFX3"/>
<reference evidence="1 2" key="1">
    <citation type="submission" date="2015-01" db="EMBL/GenBank/DDBJ databases">
        <title>Evolution of Trichinella species and genotypes.</title>
        <authorList>
            <person name="Korhonen P.K."/>
            <person name="Edoardo P."/>
            <person name="Giuseppe L.R."/>
            <person name="Gasser R.B."/>
        </authorList>
    </citation>
    <scope>NUCLEOTIDE SEQUENCE [LARGE SCALE GENOMIC DNA]</scope>
    <source>
        <strain evidence="1">ISS141</strain>
    </source>
</reference>
<comment type="caution">
    <text evidence="1">The sequence shown here is derived from an EMBL/GenBank/DDBJ whole genome shotgun (WGS) entry which is preliminary data.</text>
</comment>
<protein>
    <submittedName>
        <fullName evidence="1">Uncharacterized protein</fullName>
    </submittedName>
</protein>
<name>A0A0V0YFX3_TRIPS</name>
<dbReference type="EMBL" id="JYDU01000017">
    <property type="protein sequence ID" value="KRX99013.1"/>
    <property type="molecule type" value="Genomic_DNA"/>
</dbReference>
<evidence type="ECO:0000313" key="2">
    <source>
        <dbReference type="Proteomes" id="UP000054815"/>
    </source>
</evidence>
<proteinExistence type="predicted"/>